<reference evidence="2" key="1">
    <citation type="submission" date="2006-10" db="EMBL/GenBank/DDBJ databases">
        <authorList>
            <person name="Heidelberg J."/>
            <person name="Sebastian Y."/>
        </authorList>
    </citation>
    <scope>NUCLEOTIDE SEQUENCE [LARGE SCALE GENOMIC DNA]</scope>
    <source>
        <strain evidence="2">EX25</strain>
    </source>
</reference>
<keyword evidence="2" id="KW-1185">Reference proteome</keyword>
<accession>A0ABM9WS79</accession>
<evidence type="ECO:0000313" key="2">
    <source>
        <dbReference type="Proteomes" id="UP000242664"/>
    </source>
</evidence>
<sequence>MYERCVHQKLMRTVNWQNKCMVCVLVDVQNCKTSV</sequence>
<evidence type="ECO:0000313" key="1">
    <source>
        <dbReference type="EMBL" id="EDN56201.1"/>
    </source>
</evidence>
<gene>
    <name evidence="1" type="ORF">VEx25_0514</name>
</gene>
<proteinExistence type="predicted"/>
<dbReference type="Proteomes" id="UP000242664">
    <property type="component" value="Unassembled WGS sequence"/>
</dbReference>
<name>A0ABM9WS79_VIBAE</name>
<protein>
    <submittedName>
        <fullName evidence="1">Uncharacterized protein</fullName>
    </submittedName>
</protein>
<organism evidence="1 2">
    <name type="scientific">Vibrio antiquarius (strain Ex25)</name>
    <dbReference type="NCBI Taxonomy" id="150340"/>
    <lineage>
        <taxon>Bacteria</taxon>
        <taxon>Pseudomonadati</taxon>
        <taxon>Pseudomonadota</taxon>
        <taxon>Gammaproteobacteria</taxon>
        <taxon>Vibrionales</taxon>
        <taxon>Vibrionaceae</taxon>
        <taxon>Vibrio</taxon>
        <taxon>Vibrio diabolicus subgroup</taxon>
    </lineage>
</organism>
<dbReference type="EMBL" id="DS267845">
    <property type="protein sequence ID" value="EDN56201.1"/>
    <property type="molecule type" value="Genomic_DNA"/>
</dbReference>